<evidence type="ECO:0000256" key="5">
    <source>
        <dbReference type="ARBA" id="ARBA00022776"/>
    </source>
</evidence>
<reference evidence="10 11" key="1">
    <citation type="submission" date="2014-03" db="EMBL/GenBank/DDBJ databases">
        <title>Draft genome of the hookworm Oesophagostomum dentatum.</title>
        <authorList>
            <person name="Mitreva M."/>
        </authorList>
    </citation>
    <scope>NUCLEOTIDE SEQUENCE [LARGE SCALE GENOMIC DNA]</scope>
    <source>
        <strain evidence="10 11">OD-Hann</strain>
    </source>
</reference>
<dbReference type="AlphaFoldDB" id="A0A0B1SK77"/>
<sequence>MALYNILGQNVSSTWGSGRLLASMSLTFKWEAKPEHCLCTPSPSATAVFHFSPGWKDKRVALLESTEELEYLLLMACVLDSEASMVWPAGDENTRNTIIEEVRQLISQYRVQNSEVEDTMQGKRHVDFTELLWDILKKCPNFETLVAALNLVFDALKQCRINAILHEDNKSTIARLIRDAQSSNLMLPRLEKLTSIQILLEIGVERFRRDMAQAYISAGFMTSDSDLDFKPQPNALPEERARALLPLHLALQTMLEMKGHLALPPHILTTITRSVVSKYCSQPISDITKVFYETAVPLIHVQPGLLQKLV</sequence>
<dbReference type="Gene3D" id="1.10.287.1880">
    <property type="match status" value="1"/>
</dbReference>
<protein>
    <recommendedName>
        <fullName evidence="9">Protein zwilch</fullName>
    </recommendedName>
</protein>
<keyword evidence="7 9" id="KW-0131">Cell cycle</keyword>
<dbReference type="InterPro" id="IPR018630">
    <property type="entry name" value="Zwilch"/>
</dbReference>
<evidence type="ECO:0000256" key="6">
    <source>
        <dbReference type="ARBA" id="ARBA00022838"/>
    </source>
</evidence>
<dbReference type="EMBL" id="KN562834">
    <property type="protein sequence ID" value="KHJ85718.1"/>
    <property type="molecule type" value="Genomic_DNA"/>
</dbReference>
<proteinExistence type="inferred from homology"/>
<dbReference type="GO" id="GO:0034501">
    <property type="term" value="P:protein localization to kinetochore"/>
    <property type="evidence" value="ECO:0007669"/>
    <property type="project" value="UniProtKB-UniRule"/>
</dbReference>
<evidence type="ECO:0000256" key="4">
    <source>
        <dbReference type="ARBA" id="ARBA00022618"/>
    </source>
</evidence>
<accession>A0A0B1SK77</accession>
<organism evidence="10 11">
    <name type="scientific">Oesophagostomum dentatum</name>
    <name type="common">Nodular worm</name>
    <dbReference type="NCBI Taxonomy" id="61180"/>
    <lineage>
        <taxon>Eukaryota</taxon>
        <taxon>Metazoa</taxon>
        <taxon>Ecdysozoa</taxon>
        <taxon>Nematoda</taxon>
        <taxon>Chromadorea</taxon>
        <taxon>Rhabditida</taxon>
        <taxon>Rhabditina</taxon>
        <taxon>Rhabditomorpha</taxon>
        <taxon>Strongyloidea</taxon>
        <taxon>Strongylidae</taxon>
        <taxon>Oesophagostomum</taxon>
    </lineage>
</organism>
<dbReference type="GO" id="GO:1990423">
    <property type="term" value="C:RZZ complex"/>
    <property type="evidence" value="ECO:0007669"/>
    <property type="project" value="UniProtKB-UniRule"/>
</dbReference>
<dbReference type="Pfam" id="PF09817">
    <property type="entry name" value="Zwilch"/>
    <property type="match status" value="1"/>
</dbReference>
<comment type="similarity">
    <text evidence="2 9">Belongs to the ZWILCH family.</text>
</comment>
<dbReference type="Proteomes" id="UP000053660">
    <property type="component" value="Unassembled WGS sequence"/>
</dbReference>
<dbReference type="PANTHER" id="PTHR15995">
    <property type="entry name" value="PROTEIN ZWILCH HOMOLOG"/>
    <property type="match status" value="1"/>
</dbReference>
<keyword evidence="5 9" id="KW-0498">Mitosis</keyword>
<evidence type="ECO:0000256" key="8">
    <source>
        <dbReference type="ARBA" id="ARBA00023328"/>
    </source>
</evidence>
<dbReference type="GO" id="GO:0007094">
    <property type="term" value="P:mitotic spindle assembly checkpoint signaling"/>
    <property type="evidence" value="ECO:0007669"/>
    <property type="project" value="UniProtKB-UniRule"/>
</dbReference>
<evidence type="ECO:0000313" key="10">
    <source>
        <dbReference type="EMBL" id="KHJ85718.1"/>
    </source>
</evidence>
<evidence type="ECO:0000256" key="9">
    <source>
        <dbReference type="RuleBase" id="RU369076"/>
    </source>
</evidence>
<keyword evidence="11" id="KW-1185">Reference proteome</keyword>
<keyword evidence="3 9" id="KW-0158">Chromosome</keyword>
<keyword evidence="6 9" id="KW-0995">Kinetochore</keyword>
<keyword evidence="8 9" id="KW-0137">Centromere</keyword>
<comment type="subcellular location">
    <subcellularLocation>
        <location evidence="1 9">Chromosome</location>
        <location evidence="1 9">Centromere</location>
        <location evidence="1 9">Kinetochore</location>
    </subcellularLocation>
</comment>
<dbReference type="OrthoDB" id="5556307at2759"/>
<evidence type="ECO:0000256" key="3">
    <source>
        <dbReference type="ARBA" id="ARBA00022454"/>
    </source>
</evidence>
<comment type="subunit">
    <text evidence="9">Component of the RZZ complex.</text>
</comment>
<evidence type="ECO:0000256" key="1">
    <source>
        <dbReference type="ARBA" id="ARBA00004629"/>
    </source>
</evidence>
<evidence type="ECO:0000256" key="7">
    <source>
        <dbReference type="ARBA" id="ARBA00023306"/>
    </source>
</evidence>
<comment type="function">
    <text evidence="9">Essential component of the mitotic checkpoint, which prevents cells from prematurely exiting mitosis. Required for the assembly of the dynein-dynactin and MAD1-MAD2 complexes onto kinetochores. Its function related to the spindle assembly machinery is proposed to depend on its association in the mitotic RZZ complex.</text>
</comment>
<gene>
    <name evidence="10" type="ORF">OESDEN_14548</name>
</gene>
<name>A0A0B1SK77_OESDE</name>
<evidence type="ECO:0000313" key="11">
    <source>
        <dbReference type="Proteomes" id="UP000053660"/>
    </source>
</evidence>
<keyword evidence="4 9" id="KW-0132">Cell division</keyword>
<dbReference type="GO" id="GO:0051301">
    <property type="term" value="P:cell division"/>
    <property type="evidence" value="ECO:0007669"/>
    <property type="project" value="UniProtKB-UniRule"/>
</dbReference>
<dbReference type="PANTHER" id="PTHR15995:SF1">
    <property type="entry name" value="PROTEIN ZWILCH HOMOLOG"/>
    <property type="match status" value="1"/>
</dbReference>
<evidence type="ECO:0000256" key="2">
    <source>
        <dbReference type="ARBA" id="ARBA00009062"/>
    </source>
</evidence>
<dbReference type="Gene3D" id="1.20.58.730">
    <property type="match status" value="1"/>
</dbReference>